<gene>
    <name evidence="2" type="ORF">VM1G_02431</name>
</gene>
<evidence type="ECO:0000256" key="1">
    <source>
        <dbReference type="SAM" id="MobiDB-lite"/>
    </source>
</evidence>
<dbReference type="Proteomes" id="UP000078559">
    <property type="component" value="Chromosome 2"/>
</dbReference>
<dbReference type="AlphaFoldDB" id="A0A194VSH9"/>
<feature type="compositionally biased region" description="Low complexity" evidence="1">
    <location>
        <begin position="100"/>
        <end position="121"/>
    </location>
</feature>
<accession>A0A194VSH9</accession>
<dbReference type="OrthoDB" id="5239918at2759"/>
<feature type="region of interest" description="Disordered" evidence="1">
    <location>
        <begin position="1"/>
        <end position="132"/>
    </location>
</feature>
<feature type="compositionally biased region" description="Polar residues" evidence="1">
    <location>
        <begin position="12"/>
        <end position="36"/>
    </location>
</feature>
<evidence type="ECO:0000313" key="3">
    <source>
        <dbReference type="Proteomes" id="UP000078559"/>
    </source>
</evidence>
<proteinExistence type="predicted"/>
<protein>
    <submittedName>
        <fullName evidence="2">Uncharacterized protein</fullName>
    </submittedName>
</protein>
<name>A0A194VSH9_CYTMA</name>
<organism evidence="2 3">
    <name type="scientific">Cytospora mali</name>
    <name type="common">Apple Valsa canker fungus</name>
    <name type="synonym">Valsa mali</name>
    <dbReference type="NCBI Taxonomy" id="578113"/>
    <lineage>
        <taxon>Eukaryota</taxon>
        <taxon>Fungi</taxon>
        <taxon>Dikarya</taxon>
        <taxon>Ascomycota</taxon>
        <taxon>Pezizomycotina</taxon>
        <taxon>Sordariomycetes</taxon>
        <taxon>Sordariomycetidae</taxon>
        <taxon>Diaporthales</taxon>
        <taxon>Cytosporaceae</taxon>
        <taxon>Cytospora</taxon>
    </lineage>
</organism>
<feature type="compositionally biased region" description="Polar residues" evidence="1">
    <location>
        <begin position="74"/>
        <end position="99"/>
    </location>
</feature>
<sequence length="447" mass="49047">MGSTAVGGAGKVNTTGKQAGGQPQTPASSVPSTATPGKQAPRSFRKPAAVTKATGQPPGGKPRTPAKPVPDPTPSVSKEPSSLRKSTAIANVTSRQYNEQPQVTPSSQTSSSLQAGGQTSQPGRREDRVLAEARAETECKLKVPDESGEITYEDVTLRLRLRVHTCDVPFETRLGYSATIVLRRRGRPDLAVGSIHGWRLSKPCAAHPTIDPQYFIQEWFKTSLRRFPDNEVWNELAQALRAIYTQAGRPRARISDRLRPTLEDGGSELVFIQMLHVLWADDEGLEFQGNGFGRLALDMYYRILTSHLLPSWYRVKTPATFLLVPGLPAEPTVGGRWDITRRAGESDGDLATRVAKELARMYQKWGYEIYVRNARVRTAQQGVDNLETVMGLTFNHPVPPAPRDRLRHVKNPINSSSLGSSASSTPMRHRRVPSEEGAGDEDEEDAA</sequence>
<evidence type="ECO:0000313" key="2">
    <source>
        <dbReference type="EMBL" id="KUI66883.1"/>
    </source>
</evidence>
<feature type="compositionally biased region" description="Basic and acidic residues" evidence="1">
    <location>
        <begin position="123"/>
        <end position="132"/>
    </location>
</feature>
<reference evidence="2" key="1">
    <citation type="submission" date="2014-12" db="EMBL/GenBank/DDBJ databases">
        <title>Genome Sequence of Valsa Canker Pathogens Uncovers a Specific Adaption of Colonization on Woody Bark.</title>
        <authorList>
            <person name="Yin Z."/>
            <person name="Liu H."/>
            <person name="Gao X."/>
            <person name="Li Z."/>
            <person name="Song N."/>
            <person name="Ke X."/>
            <person name="Dai Q."/>
            <person name="Wu Y."/>
            <person name="Sun Y."/>
            <person name="Xu J.-R."/>
            <person name="Kang Z.K."/>
            <person name="Wang L."/>
            <person name="Huang L."/>
        </authorList>
    </citation>
    <scope>NUCLEOTIDE SEQUENCE [LARGE SCALE GENOMIC DNA]</scope>
    <source>
        <strain evidence="2">03-8</strain>
    </source>
</reference>
<feature type="compositionally biased region" description="Gly residues" evidence="1">
    <location>
        <begin position="1"/>
        <end position="10"/>
    </location>
</feature>
<feature type="region of interest" description="Disordered" evidence="1">
    <location>
        <begin position="397"/>
        <end position="447"/>
    </location>
</feature>
<feature type="compositionally biased region" description="Acidic residues" evidence="1">
    <location>
        <begin position="437"/>
        <end position="447"/>
    </location>
</feature>
<keyword evidence="3" id="KW-1185">Reference proteome</keyword>
<feature type="compositionally biased region" description="Low complexity" evidence="1">
    <location>
        <begin position="415"/>
        <end position="424"/>
    </location>
</feature>
<dbReference type="EMBL" id="CM003099">
    <property type="protein sequence ID" value="KUI66883.1"/>
    <property type="molecule type" value="Genomic_DNA"/>
</dbReference>